<proteinExistence type="predicted"/>
<keyword evidence="1" id="KW-0732">Signal</keyword>
<feature type="signal peptide" evidence="1">
    <location>
        <begin position="1"/>
        <end position="21"/>
    </location>
</feature>
<sequence>MKNFVFFYVVLCTFMCSCNFANRKKEIGQGSVSIICLKDNDTVYVKITNNTDSSIYIPGKYMPDFTNNDDTLHFETVNKFKYGVTRYYRYKHVLAFEFYTTREIKGIKADSVEEYKKQVTFFNQFRVLPMRDIKPGSSFIERLEFNVPRYVTVAQTVYYKSPFFQKNQINAQYSYKDFLVFDSLRANYVNAPVLNRYR</sequence>
<evidence type="ECO:0000313" key="3">
    <source>
        <dbReference type="Proteomes" id="UP000321362"/>
    </source>
</evidence>
<feature type="chain" id="PRO_5022767726" description="Lipoprotein" evidence="1">
    <location>
        <begin position="22"/>
        <end position="198"/>
    </location>
</feature>
<organism evidence="2 3">
    <name type="scientific">Mucilaginibacter ginsenosidivorax</name>
    <dbReference type="NCBI Taxonomy" id="862126"/>
    <lineage>
        <taxon>Bacteria</taxon>
        <taxon>Pseudomonadati</taxon>
        <taxon>Bacteroidota</taxon>
        <taxon>Sphingobacteriia</taxon>
        <taxon>Sphingobacteriales</taxon>
        <taxon>Sphingobacteriaceae</taxon>
        <taxon>Mucilaginibacter</taxon>
    </lineage>
</organism>
<reference evidence="2 3" key="1">
    <citation type="journal article" date="2013" name="J. Microbiol.">
        <title>Mucilaginibacter ginsenosidivorax sp. nov., with ginsenoside converting activity isolated from sediment.</title>
        <authorList>
            <person name="Kim J.K."/>
            <person name="Choi T.E."/>
            <person name="Liu Q.M."/>
            <person name="Park H.Y."/>
            <person name="Yi T.H."/>
            <person name="Yoon M.H."/>
            <person name="Kim S.C."/>
            <person name="Im W.T."/>
        </authorList>
    </citation>
    <scope>NUCLEOTIDE SEQUENCE [LARGE SCALE GENOMIC DNA]</scope>
    <source>
        <strain evidence="2 3">KHI28</strain>
    </source>
</reference>
<accession>A0A5B8W7T2</accession>
<evidence type="ECO:0000313" key="2">
    <source>
        <dbReference type="EMBL" id="QEC79537.1"/>
    </source>
</evidence>
<dbReference type="PROSITE" id="PS51257">
    <property type="entry name" value="PROKAR_LIPOPROTEIN"/>
    <property type="match status" value="1"/>
</dbReference>
<dbReference type="RefSeq" id="WP_147059235.1">
    <property type="nucleotide sequence ID" value="NZ_CP042437.1"/>
</dbReference>
<dbReference type="OrthoDB" id="790839at2"/>
<evidence type="ECO:0008006" key="4">
    <source>
        <dbReference type="Google" id="ProtNLM"/>
    </source>
</evidence>
<dbReference type="AlphaFoldDB" id="A0A5B8W7T2"/>
<evidence type="ECO:0000256" key="1">
    <source>
        <dbReference type="SAM" id="SignalP"/>
    </source>
</evidence>
<dbReference type="KEGG" id="mgk:FSB76_27640"/>
<protein>
    <recommendedName>
        <fullName evidence="4">Lipoprotein</fullName>
    </recommendedName>
</protein>
<name>A0A5B8W7T2_9SPHI</name>
<keyword evidence="3" id="KW-1185">Reference proteome</keyword>
<gene>
    <name evidence="2" type="ORF">FSB76_27640</name>
</gene>
<dbReference type="Proteomes" id="UP000321362">
    <property type="component" value="Chromosome"/>
</dbReference>
<dbReference type="EMBL" id="CP042437">
    <property type="protein sequence ID" value="QEC79537.1"/>
    <property type="molecule type" value="Genomic_DNA"/>
</dbReference>